<dbReference type="Proteomes" id="UP000326582">
    <property type="component" value="Chromosome 2"/>
</dbReference>
<organism evidence="1 2">
    <name type="scientific">Clavispora lusitaniae</name>
    <name type="common">Candida lusitaniae</name>
    <dbReference type="NCBI Taxonomy" id="36911"/>
    <lineage>
        <taxon>Eukaryota</taxon>
        <taxon>Fungi</taxon>
        <taxon>Dikarya</taxon>
        <taxon>Ascomycota</taxon>
        <taxon>Saccharomycotina</taxon>
        <taxon>Pichiomycetes</taxon>
        <taxon>Metschnikowiaceae</taxon>
        <taxon>Clavispora</taxon>
    </lineage>
</organism>
<dbReference type="EMBL" id="CP038485">
    <property type="protein sequence ID" value="QFZ26650.1"/>
    <property type="molecule type" value="Genomic_DNA"/>
</dbReference>
<evidence type="ECO:0000313" key="1">
    <source>
        <dbReference type="EMBL" id="QFZ26650.1"/>
    </source>
</evidence>
<reference evidence="2" key="1">
    <citation type="journal article" date="2019" name="MBio">
        <title>Comparative genomics for the elucidation of multidrug resistance (MDR) in Candida lusitaniae.</title>
        <authorList>
            <person name="Kannan A."/>
            <person name="Asner S.A."/>
            <person name="Trachsel E."/>
            <person name="Kelly S."/>
            <person name="Parker J."/>
            <person name="Sanglard D."/>
        </authorList>
    </citation>
    <scope>NUCLEOTIDE SEQUENCE [LARGE SCALE GENOMIC DNA]</scope>
    <source>
        <strain evidence="2">P1</strain>
    </source>
</reference>
<name>A0ACD0WH74_CLALS</name>
<accession>A0ACD0WH74</accession>
<gene>
    <name evidence="1" type="ORF">EJF14_20562</name>
</gene>
<sequence>MSEFPALDNLPGNPVLVQSKKYQGRQHWKTRFFFLALLGTVISYHVLPRVFSWRHGFGFHYVARNDSPSKISTAEAQDVLDDVLSQTNLARNWSYAYTQERHMSGESQHLVDWTKEKFEEYGLEDTKVETYHVYLNTPVDHALNLLDKNGKVEFAASLEEDALPEDPTSQNDTVPTFHGYSASGNVTAQYFYANYGRKQDFDALRRLGIDMTGKIAIVRYGQIYRGLKVKFAQESGAVGVVIYSDPGDDGEFIPQNGYKTYPHGPARNPSSVERGSVMYLSYRPGDPTTPGYASKKGVPREDPHATTPKIPSLPVSYKDIMPILSKLNGLGPNAKHFGSDWVGKLEGFDYSIGLSPKGDVSSPLLHLFNQQDYSIIPIHNVLGTTKGILEDEVVIVGNHRDAWIRGGAGDPNSGSAVMLEILRAFQEAAKSGFKPYRTIIWASWDGEEPGLLGSTEWAEDHARRLQKKVVAYLNLDSAVTGKTLLMSSSPVLKDVLFDVAKKVDYPKGGSLFEHYMNGPLKGDISILGSGSDYTVFLEHLGIPSFDIGFVSNPETEPVYQYHSNYDSFYWMDTICDPGFLYHNTMAKYFGKLVMQVSGPELLPFGVLAYGIDIEEYLSDALKSVPLEWYHYKSNTSRIPGHIHKTVASLSNLPELQHKTGFQFVNEFTEAVKITKKALKKFQRAGSEIDDARKHLQDNLYKKKSIWHRIRDQARVALINAKLGYLDRIFLHSDGLKDRPWFKHSIYASGRYTGYAGQSLPGFREAVEDEDPESALKWLNVYWRSLYVATGLLSI</sequence>
<keyword evidence="2" id="KW-1185">Reference proteome</keyword>
<keyword evidence="1" id="KW-0121">Carboxypeptidase</keyword>
<keyword evidence="1" id="KW-0645">Protease</keyword>
<protein>
    <submittedName>
        <fullName evidence="1">Glutamate carboxypeptidase</fullName>
    </submittedName>
</protein>
<proteinExistence type="predicted"/>
<evidence type="ECO:0000313" key="2">
    <source>
        <dbReference type="Proteomes" id="UP000326582"/>
    </source>
</evidence>
<keyword evidence="1" id="KW-0378">Hydrolase</keyword>